<name>A0A0N5BEM3_STREA</name>
<protein>
    <submittedName>
        <fullName evidence="3">G_PROTEIN_RECEP_F1_2 domain-containing protein</fullName>
    </submittedName>
</protein>
<feature type="transmembrane region" description="Helical" evidence="1">
    <location>
        <begin position="143"/>
        <end position="163"/>
    </location>
</feature>
<dbReference type="AlphaFoldDB" id="A0A0N5BEM3"/>
<evidence type="ECO:0000313" key="3">
    <source>
        <dbReference type="WBParaSite" id="SPAL_0000444700.1"/>
    </source>
</evidence>
<evidence type="ECO:0000313" key="2">
    <source>
        <dbReference type="Proteomes" id="UP000046392"/>
    </source>
</evidence>
<reference evidence="3" key="1">
    <citation type="submission" date="2017-02" db="UniProtKB">
        <authorList>
            <consortium name="WormBaseParasite"/>
        </authorList>
    </citation>
    <scope>IDENTIFICATION</scope>
</reference>
<evidence type="ECO:0000256" key="1">
    <source>
        <dbReference type="SAM" id="Phobius"/>
    </source>
</evidence>
<proteinExistence type="predicted"/>
<organism evidence="2 3">
    <name type="scientific">Strongyloides papillosus</name>
    <name type="common">Intestinal threadworm</name>
    <dbReference type="NCBI Taxonomy" id="174720"/>
    <lineage>
        <taxon>Eukaryota</taxon>
        <taxon>Metazoa</taxon>
        <taxon>Ecdysozoa</taxon>
        <taxon>Nematoda</taxon>
        <taxon>Chromadorea</taxon>
        <taxon>Rhabditida</taxon>
        <taxon>Tylenchina</taxon>
        <taxon>Panagrolaimomorpha</taxon>
        <taxon>Strongyloidoidea</taxon>
        <taxon>Strongyloididae</taxon>
        <taxon>Strongyloides</taxon>
    </lineage>
</organism>
<sequence length="180" mass="20337">MRSNSYFIGILFIRVLTLLFVFVSSVLILVGPGLCYQDILFGYDYECFNFTVDSWEWVSNFVYFQIAVIILSVCMAAVSLITIASIRCCDCHLSRMGHLIIAGTGVVVYILAGVLETVLYFNIPDDFSDYDYSNWFNMPSNAHVRGYLASAIFLFLSAVLAMVDTALVGARKVYFEDQWD</sequence>
<feature type="transmembrane region" description="Helical" evidence="1">
    <location>
        <begin position="98"/>
        <end position="123"/>
    </location>
</feature>
<feature type="transmembrane region" description="Helical" evidence="1">
    <location>
        <begin position="62"/>
        <end position="86"/>
    </location>
</feature>
<keyword evidence="1" id="KW-0812">Transmembrane</keyword>
<dbReference type="Proteomes" id="UP000046392">
    <property type="component" value="Unplaced"/>
</dbReference>
<keyword evidence="2" id="KW-1185">Reference proteome</keyword>
<keyword evidence="1" id="KW-1133">Transmembrane helix</keyword>
<dbReference type="WBParaSite" id="SPAL_0000444700.1">
    <property type="protein sequence ID" value="SPAL_0000444700.1"/>
    <property type="gene ID" value="SPAL_0000444700"/>
</dbReference>
<accession>A0A0N5BEM3</accession>
<feature type="transmembrane region" description="Helical" evidence="1">
    <location>
        <begin position="7"/>
        <end position="30"/>
    </location>
</feature>
<keyword evidence="1" id="KW-0472">Membrane</keyword>